<feature type="signal peptide" evidence="1">
    <location>
        <begin position="1"/>
        <end position="23"/>
    </location>
</feature>
<dbReference type="EMBL" id="JBHLZU010000011">
    <property type="protein sequence ID" value="MFB9905037.1"/>
    <property type="molecule type" value="Genomic_DNA"/>
</dbReference>
<gene>
    <name evidence="2" type="ORF">ACFFQA_13940</name>
</gene>
<keyword evidence="1 2" id="KW-0378">Hydrolase</keyword>
<comment type="caution">
    <text evidence="2">The sequence shown here is derived from an EMBL/GenBank/DDBJ whole genome shotgun (WGS) entry which is preliminary data.</text>
</comment>
<evidence type="ECO:0000313" key="3">
    <source>
        <dbReference type="Proteomes" id="UP001589693"/>
    </source>
</evidence>
<reference evidence="2 3" key="1">
    <citation type="submission" date="2024-09" db="EMBL/GenBank/DDBJ databases">
        <authorList>
            <person name="Sun Q."/>
            <person name="Mori K."/>
        </authorList>
    </citation>
    <scope>NUCLEOTIDE SEQUENCE [LARGE SCALE GENOMIC DNA]</scope>
    <source>
        <strain evidence="2 3">TBRC 7907</strain>
    </source>
</reference>
<dbReference type="InterPro" id="IPR036434">
    <property type="entry name" value="Beta_cellobiohydrolase_sf"/>
</dbReference>
<sequence length="310" mass="31893">MKFKVIAAFAVAGMALGAVPASAAADGFYVDPGSNPAAWVKANGGDSRAARIKSAIADKPIAKWFGNWNSDISADVSAYVGAAAAANKLPMLVAYNITGRDCGSHSGGGAGSPEAYRTWSSRFASAIGSRQAIVVVEPDAVAQLDCLDATQKQVRLGLLNHITAELKAKAPNAMTYLDGGNSSWIAAGEMANRLTKAGIGNTRGFAVNVSNYRTTAESVSYGNAVNSTLAGLGHRKTFVVDVSRNGNGSNGEWCNPAGRKLGEAPRMGGGAEMLLWVKVPGDSDGKCGIAPNTPAGQFTPEIAMRLVNGS</sequence>
<dbReference type="PIRSF" id="PIRSF001100">
    <property type="entry name" value="Beta_cellobiohydrolase"/>
    <property type="match status" value="1"/>
</dbReference>
<dbReference type="PRINTS" id="PR00733">
    <property type="entry name" value="GLHYDRLASE6"/>
</dbReference>
<evidence type="ECO:0000313" key="2">
    <source>
        <dbReference type="EMBL" id="MFB9905037.1"/>
    </source>
</evidence>
<dbReference type="RefSeq" id="WP_377852325.1">
    <property type="nucleotide sequence ID" value="NZ_JBHLZU010000011.1"/>
</dbReference>
<protein>
    <recommendedName>
        <fullName evidence="1">Glucanase</fullName>
        <ecNumber evidence="1">3.2.1.-</ecNumber>
    </recommendedName>
</protein>
<keyword evidence="1" id="KW-0119">Carbohydrate metabolism</keyword>
<feature type="chain" id="PRO_5044977430" description="Glucanase" evidence="1">
    <location>
        <begin position="24"/>
        <end position="310"/>
    </location>
</feature>
<dbReference type="InterPro" id="IPR016288">
    <property type="entry name" value="Beta_cellobiohydrolase"/>
</dbReference>
<organism evidence="2 3">
    <name type="scientific">Allokutzneria oryzae</name>
    <dbReference type="NCBI Taxonomy" id="1378989"/>
    <lineage>
        <taxon>Bacteria</taxon>
        <taxon>Bacillati</taxon>
        <taxon>Actinomycetota</taxon>
        <taxon>Actinomycetes</taxon>
        <taxon>Pseudonocardiales</taxon>
        <taxon>Pseudonocardiaceae</taxon>
        <taxon>Allokutzneria</taxon>
    </lineage>
</organism>
<name>A0ABV5ZVV7_9PSEU</name>
<proteinExistence type="inferred from homology"/>
<evidence type="ECO:0000256" key="1">
    <source>
        <dbReference type="RuleBase" id="RU361186"/>
    </source>
</evidence>
<dbReference type="Gene3D" id="3.20.20.40">
    <property type="entry name" value="1, 4-beta cellobiohydrolase"/>
    <property type="match status" value="1"/>
</dbReference>
<comment type="similarity">
    <text evidence="1">Belongs to the glycosyl hydrolase family 6.</text>
</comment>
<keyword evidence="1" id="KW-0136">Cellulose degradation</keyword>
<dbReference type="PANTHER" id="PTHR34876:SF4">
    <property type="entry name" value="1,4-BETA-D-GLUCAN CELLOBIOHYDROLASE C-RELATED"/>
    <property type="match status" value="1"/>
</dbReference>
<keyword evidence="3" id="KW-1185">Reference proteome</keyword>
<dbReference type="SUPFAM" id="SSF51989">
    <property type="entry name" value="Glycosyl hydrolases family 6, cellulases"/>
    <property type="match status" value="1"/>
</dbReference>
<keyword evidence="1" id="KW-0732">Signal</keyword>
<dbReference type="Proteomes" id="UP001589693">
    <property type="component" value="Unassembled WGS sequence"/>
</dbReference>
<dbReference type="Pfam" id="PF01341">
    <property type="entry name" value="Glyco_hydro_6"/>
    <property type="match status" value="1"/>
</dbReference>
<dbReference type="GO" id="GO:0016787">
    <property type="term" value="F:hydrolase activity"/>
    <property type="evidence" value="ECO:0007669"/>
    <property type="project" value="UniProtKB-KW"/>
</dbReference>
<keyword evidence="1" id="KW-0326">Glycosidase</keyword>
<keyword evidence="1" id="KW-0624">Polysaccharide degradation</keyword>
<dbReference type="PANTHER" id="PTHR34876">
    <property type="match status" value="1"/>
</dbReference>
<dbReference type="EC" id="3.2.1.-" evidence="1"/>
<accession>A0ABV5ZVV7</accession>